<evidence type="ECO:0000256" key="1">
    <source>
        <dbReference type="ARBA" id="ARBA00004651"/>
    </source>
</evidence>
<dbReference type="InterPro" id="IPR000873">
    <property type="entry name" value="AMP-dep_synth/lig_dom"/>
</dbReference>
<comment type="catalytic activity">
    <reaction evidence="19">
        <text>tetracosanoate + ATP + CoA = tetracosanoyl-CoA + AMP + diphosphate</text>
        <dbReference type="Rhea" id="RHEA:33639"/>
        <dbReference type="ChEBI" id="CHEBI:30616"/>
        <dbReference type="ChEBI" id="CHEBI:31014"/>
        <dbReference type="ChEBI" id="CHEBI:33019"/>
        <dbReference type="ChEBI" id="CHEBI:57287"/>
        <dbReference type="ChEBI" id="CHEBI:65052"/>
        <dbReference type="ChEBI" id="CHEBI:456215"/>
    </reaction>
    <physiologicalReaction direction="left-to-right" evidence="19">
        <dbReference type="Rhea" id="RHEA:33640"/>
    </physiologicalReaction>
</comment>
<evidence type="ECO:0000256" key="16">
    <source>
        <dbReference type="ARBA" id="ARBA00036527"/>
    </source>
</evidence>
<evidence type="ECO:0000256" key="10">
    <source>
        <dbReference type="ARBA" id="ARBA00022989"/>
    </source>
</evidence>
<dbReference type="InterPro" id="IPR020845">
    <property type="entry name" value="AMP-binding_CS"/>
</dbReference>
<reference evidence="26 27" key="1">
    <citation type="submission" date="2020-10" db="EMBL/GenBank/DDBJ databases">
        <title>Pygocentrus nattereri (red-bellied piranha) genome, fPygNat1, primary haplotype.</title>
        <authorList>
            <person name="Myers G."/>
            <person name="Meyer A."/>
            <person name="Karagic N."/>
            <person name="Pippel M."/>
            <person name="Winkler S."/>
            <person name="Tracey A."/>
            <person name="Wood J."/>
            <person name="Formenti G."/>
            <person name="Howe K."/>
            <person name="Fedrigo O."/>
            <person name="Jarvis E.D."/>
        </authorList>
    </citation>
    <scope>NUCLEOTIDE SEQUENCE [LARGE SCALE GENOMIC DNA]</scope>
</reference>
<comment type="function">
    <text evidence="20">Acyl-CoA synthetase required for both the import of long chain fatty acids (LCFAs) (C14-C18) and the activation very long chain fatty acids (VLCFAs) (C20-C26) by esterification of the fatty acids into metabolically active CoA-thioesters for subsequent degradation or incorporation into phospholipids. The transport and fatty acyl-CoA synthetase activities are genetically separable and are thus independent activities. Esterifies VLCFAs in the peroxisome matrix. The VLCFAs are actively transported into peroxisomes by a PXA1-PXA2 heterodimeric transporter in the peroxisomal membrane.</text>
</comment>
<dbReference type="GO" id="GO:0090434">
    <property type="term" value="F:oleoyl-CoA ligase activity"/>
    <property type="evidence" value="ECO:0007669"/>
    <property type="project" value="TreeGrafter"/>
</dbReference>
<dbReference type="AlphaFoldDB" id="A0AAR2IMZ5"/>
<sequence length="624" mass="70795">AHLLRPSQSCTVLWMMLRLGCSTALLFVLRLLFGLPWLQVLPAILIFFFGTGGWTSLRVFMKTIAMFITLPPEQQLVNLKPALFVFYSAAGVLLKVKLNVRRHLREHNTLPKIFAETVQKYGDKTALIFEGTGEKWSFRQLDEYSNRVANLFYQRGFREGDVVALFMENRSQYVGLWLGMAKIGVEAALINFNLRLEALVHCVNISNSKAVVFGSELTDDRLFYIYTSGTTGLPKAAIVVHSRYYRMAALVYYGFRMRSEDVLYDCLPLYHSAGNIVGVGQCLIHGMTVVIKKKFSASKFWDDCIKYNCTIVQYIGEICRYLLNQPVRDTEQQHCVRMALGNGLRQSIWEEFMQRFNVPQIAEFYGATECNCSLGNFDNQTGACGFNSRILPYVYPIRLVRVNEETMELIRGPDGVCIPCRPGEPGQLVGRIIQNDPLRRFDGYVNQSATSKKIAPSVFKKGDSAYLSGDVLVMDEYGYMYFKDRTGDTFRWKGENVSTTEVEGTLSRLLEMKDVVVYGVEVPGAEGKAGMAAIADPDNTTDLERFSRELEKALPVYARPVFLRFLPEVNKTGTFKFQKMDLRREGFDPSVVSDRLCFLDCSKGRYVELDAELHRSIVSGKQKL</sequence>
<evidence type="ECO:0000256" key="14">
    <source>
        <dbReference type="ARBA" id="ARBA00023140"/>
    </source>
</evidence>
<dbReference type="GO" id="GO:0001579">
    <property type="term" value="P:medium-chain fatty acid transport"/>
    <property type="evidence" value="ECO:0007669"/>
    <property type="project" value="TreeGrafter"/>
</dbReference>
<keyword evidence="8" id="KW-0276">Fatty acid metabolism</keyword>
<keyword evidence="7" id="KW-0547">Nucleotide-binding</keyword>
<evidence type="ECO:0000256" key="17">
    <source>
        <dbReference type="ARBA" id="ARBA00041297"/>
    </source>
</evidence>
<keyword evidence="9" id="KW-0067">ATP-binding</keyword>
<evidence type="ECO:0000256" key="11">
    <source>
        <dbReference type="ARBA" id="ARBA00023055"/>
    </source>
</evidence>
<dbReference type="FunFam" id="3.30.300.30:FF:000002">
    <property type="entry name" value="Long-chain fatty acid transport protein 1"/>
    <property type="match status" value="1"/>
</dbReference>
<dbReference type="InterPro" id="IPR045851">
    <property type="entry name" value="AMP-bd_C_sf"/>
</dbReference>
<dbReference type="PANTHER" id="PTHR43107:SF11">
    <property type="entry name" value="LONG-CHAIN FATTY ACID TRANSPORT PROTEIN 4"/>
    <property type="match status" value="1"/>
</dbReference>
<dbReference type="GO" id="GO:0005524">
    <property type="term" value="F:ATP binding"/>
    <property type="evidence" value="ECO:0007669"/>
    <property type="project" value="UniProtKB-KW"/>
</dbReference>
<dbReference type="PROSITE" id="PS00213">
    <property type="entry name" value="LIPOCALIN"/>
    <property type="match status" value="1"/>
</dbReference>
<dbReference type="CDD" id="cd05939">
    <property type="entry name" value="hsFATP4_like"/>
    <property type="match status" value="1"/>
</dbReference>
<keyword evidence="4" id="KW-1003">Cell membrane</keyword>
<keyword evidence="5" id="KW-0436">Ligase</keyword>
<evidence type="ECO:0000256" key="18">
    <source>
        <dbReference type="ARBA" id="ARBA00046271"/>
    </source>
</evidence>
<evidence type="ECO:0000256" key="19">
    <source>
        <dbReference type="ARBA" id="ARBA00048666"/>
    </source>
</evidence>
<proteinExistence type="inferred from homology"/>
<dbReference type="GO" id="GO:0044539">
    <property type="term" value="P:long-chain fatty acid import into cell"/>
    <property type="evidence" value="ECO:0007669"/>
    <property type="project" value="TreeGrafter"/>
</dbReference>
<comment type="similarity">
    <text evidence="2">Belongs to the ATP-dependent AMP-binding enzyme family.</text>
</comment>
<dbReference type="EC" id="6.2.1.3" evidence="15"/>
<evidence type="ECO:0000256" key="3">
    <source>
        <dbReference type="ARBA" id="ARBA00022448"/>
    </source>
</evidence>
<keyword evidence="3" id="KW-0813">Transport</keyword>
<dbReference type="InterPro" id="IPR042099">
    <property type="entry name" value="ANL_N_sf"/>
</dbReference>
<evidence type="ECO:0000256" key="15">
    <source>
        <dbReference type="ARBA" id="ARBA00026121"/>
    </source>
</evidence>
<name>A0AAR2IMZ5_PYGNA</name>
<dbReference type="Proteomes" id="UP001501920">
    <property type="component" value="Chromosome 18"/>
</dbReference>
<feature type="transmembrane region" description="Helical" evidence="23">
    <location>
        <begin position="40"/>
        <end position="61"/>
    </location>
</feature>
<accession>A0AAR2IMZ5</accession>
<evidence type="ECO:0000256" key="8">
    <source>
        <dbReference type="ARBA" id="ARBA00022832"/>
    </source>
</evidence>
<evidence type="ECO:0000256" key="2">
    <source>
        <dbReference type="ARBA" id="ARBA00006432"/>
    </source>
</evidence>
<evidence type="ECO:0000256" key="20">
    <source>
        <dbReference type="ARBA" id="ARBA00060276"/>
    </source>
</evidence>
<reference evidence="26" key="3">
    <citation type="submission" date="2025-09" db="UniProtKB">
        <authorList>
            <consortium name="Ensembl"/>
        </authorList>
    </citation>
    <scope>IDENTIFICATION</scope>
</reference>
<evidence type="ECO:0000259" key="25">
    <source>
        <dbReference type="Pfam" id="PF13193"/>
    </source>
</evidence>
<evidence type="ECO:0000256" key="23">
    <source>
        <dbReference type="SAM" id="Phobius"/>
    </source>
</evidence>
<keyword evidence="27" id="KW-1185">Reference proteome</keyword>
<dbReference type="Ensembl" id="ENSPNAT00000073743.1">
    <property type="protein sequence ID" value="ENSPNAP00000041075.1"/>
    <property type="gene ID" value="ENSPNAG00000016932.2"/>
</dbReference>
<dbReference type="GO" id="GO:0005324">
    <property type="term" value="F:long-chain fatty acid transmembrane transporter activity"/>
    <property type="evidence" value="ECO:0007669"/>
    <property type="project" value="TreeGrafter"/>
</dbReference>
<protein>
    <recommendedName>
        <fullName evidence="21">Very long-chain fatty acid transport protein</fullName>
        <ecNumber evidence="15">6.2.1.3</ecNumber>
    </recommendedName>
    <alternativeName>
        <fullName evidence="17">Long-chain-fatty-acid--CoA ligase</fullName>
    </alternativeName>
    <alternativeName>
        <fullName evidence="22">Very-long-chain acyl-CoA synthetase</fullName>
    </alternativeName>
</protein>
<feature type="domain" description="AMP-dependent synthetase/ligase" evidence="24">
    <location>
        <begin position="219"/>
        <end position="426"/>
    </location>
</feature>
<dbReference type="Gene3D" id="3.40.50.12780">
    <property type="entry name" value="N-terminal domain of ligase-like"/>
    <property type="match status" value="1"/>
</dbReference>
<dbReference type="Pfam" id="PF13193">
    <property type="entry name" value="AMP-binding_C"/>
    <property type="match status" value="1"/>
</dbReference>
<keyword evidence="6 23" id="KW-0812">Transmembrane</keyword>
<keyword evidence="11" id="KW-0445">Lipid transport</keyword>
<evidence type="ECO:0000313" key="26">
    <source>
        <dbReference type="Ensembl" id="ENSPNAP00000041075.1"/>
    </source>
</evidence>
<evidence type="ECO:0000256" key="6">
    <source>
        <dbReference type="ARBA" id="ARBA00022692"/>
    </source>
</evidence>
<feature type="domain" description="AMP-dependent synthetase/ligase" evidence="24">
    <location>
        <begin position="114"/>
        <end position="216"/>
    </location>
</feature>
<keyword evidence="12" id="KW-0443">Lipid metabolism</keyword>
<reference evidence="26" key="2">
    <citation type="submission" date="2025-08" db="UniProtKB">
        <authorList>
            <consortium name="Ensembl"/>
        </authorList>
    </citation>
    <scope>IDENTIFICATION</scope>
</reference>
<evidence type="ECO:0000256" key="22">
    <source>
        <dbReference type="ARBA" id="ARBA00078285"/>
    </source>
</evidence>
<dbReference type="Pfam" id="PF00501">
    <property type="entry name" value="AMP-binding"/>
    <property type="match status" value="2"/>
</dbReference>
<evidence type="ECO:0000256" key="4">
    <source>
        <dbReference type="ARBA" id="ARBA00022475"/>
    </source>
</evidence>
<evidence type="ECO:0000256" key="7">
    <source>
        <dbReference type="ARBA" id="ARBA00022741"/>
    </source>
</evidence>
<feature type="domain" description="AMP-binding enzyme C-terminal" evidence="25">
    <location>
        <begin position="501"/>
        <end position="576"/>
    </location>
</feature>
<gene>
    <name evidence="26" type="primary">SLC27A4</name>
</gene>
<evidence type="ECO:0000256" key="13">
    <source>
        <dbReference type="ARBA" id="ARBA00023136"/>
    </source>
</evidence>
<dbReference type="InterPro" id="IPR022272">
    <property type="entry name" value="Lipocalin_CS"/>
</dbReference>
<dbReference type="PANTHER" id="PTHR43107">
    <property type="entry name" value="LONG-CHAIN FATTY ACID TRANSPORT PROTEIN"/>
    <property type="match status" value="1"/>
</dbReference>
<dbReference type="SUPFAM" id="SSF56801">
    <property type="entry name" value="Acetyl-CoA synthetase-like"/>
    <property type="match status" value="1"/>
</dbReference>
<evidence type="ECO:0000313" key="27">
    <source>
        <dbReference type="Proteomes" id="UP001501920"/>
    </source>
</evidence>
<dbReference type="InterPro" id="IPR025110">
    <property type="entry name" value="AMP-bd_C"/>
</dbReference>
<dbReference type="GeneTree" id="ENSGT00940000158646"/>
<dbReference type="GO" id="GO:0005886">
    <property type="term" value="C:plasma membrane"/>
    <property type="evidence" value="ECO:0007669"/>
    <property type="project" value="UniProtKB-SubCell"/>
</dbReference>
<dbReference type="FunFam" id="3.40.50.12780:FF:000019">
    <property type="entry name" value="Long-chain fatty acid transporter"/>
    <property type="match status" value="1"/>
</dbReference>
<organism evidence="26 27">
    <name type="scientific">Pygocentrus nattereri</name>
    <name type="common">Red-bellied piranha</name>
    <dbReference type="NCBI Taxonomy" id="42514"/>
    <lineage>
        <taxon>Eukaryota</taxon>
        <taxon>Metazoa</taxon>
        <taxon>Chordata</taxon>
        <taxon>Craniata</taxon>
        <taxon>Vertebrata</taxon>
        <taxon>Euteleostomi</taxon>
        <taxon>Actinopterygii</taxon>
        <taxon>Neopterygii</taxon>
        <taxon>Teleostei</taxon>
        <taxon>Ostariophysi</taxon>
        <taxon>Characiformes</taxon>
        <taxon>Characoidei</taxon>
        <taxon>Pygocentrus</taxon>
    </lineage>
</organism>
<keyword evidence="14" id="KW-0576">Peroxisome</keyword>
<dbReference type="Gene3D" id="3.30.300.30">
    <property type="match status" value="1"/>
</dbReference>
<evidence type="ECO:0000259" key="24">
    <source>
        <dbReference type="Pfam" id="PF00501"/>
    </source>
</evidence>
<evidence type="ECO:0000256" key="12">
    <source>
        <dbReference type="ARBA" id="ARBA00023098"/>
    </source>
</evidence>
<evidence type="ECO:0000256" key="5">
    <source>
        <dbReference type="ARBA" id="ARBA00022598"/>
    </source>
</evidence>
<keyword evidence="13 23" id="KW-0472">Membrane</keyword>
<dbReference type="GO" id="GO:0005789">
    <property type="term" value="C:endoplasmic reticulum membrane"/>
    <property type="evidence" value="ECO:0007669"/>
    <property type="project" value="TreeGrafter"/>
</dbReference>
<comment type="catalytic activity">
    <reaction evidence="16">
        <text>a very long-chain fatty acid + ATP + CoA = a very long-chain fatty acyl-CoA + AMP + diphosphate</text>
        <dbReference type="Rhea" id="RHEA:54536"/>
        <dbReference type="ChEBI" id="CHEBI:30616"/>
        <dbReference type="ChEBI" id="CHEBI:33019"/>
        <dbReference type="ChEBI" id="CHEBI:57287"/>
        <dbReference type="ChEBI" id="CHEBI:58950"/>
        <dbReference type="ChEBI" id="CHEBI:138261"/>
        <dbReference type="ChEBI" id="CHEBI:456215"/>
    </reaction>
    <physiologicalReaction direction="left-to-right" evidence="16">
        <dbReference type="Rhea" id="RHEA:54537"/>
    </physiologicalReaction>
</comment>
<comment type="subcellular location">
    <subcellularLocation>
        <location evidence="1">Cell membrane</location>
        <topology evidence="1">Multi-pass membrane protein</topology>
    </subcellularLocation>
    <subcellularLocation>
        <location evidence="18">Peroxisome membrane</location>
    </subcellularLocation>
</comment>
<keyword evidence="10 23" id="KW-1133">Transmembrane helix</keyword>
<dbReference type="GO" id="GO:0005778">
    <property type="term" value="C:peroxisomal membrane"/>
    <property type="evidence" value="ECO:0007669"/>
    <property type="project" value="UniProtKB-SubCell"/>
</dbReference>
<evidence type="ECO:0000256" key="21">
    <source>
        <dbReference type="ARBA" id="ARBA00068795"/>
    </source>
</evidence>
<evidence type="ECO:0000256" key="9">
    <source>
        <dbReference type="ARBA" id="ARBA00022840"/>
    </source>
</evidence>
<dbReference type="PROSITE" id="PS00455">
    <property type="entry name" value="AMP_BINDING"/>
    <property type="match status" value="1"/>
</dbReference>
<feature type="transmembrane region" description="Helical" evidence="23">
    <location>
        <begin position="12"/>
        <end position="33"/>
    </location>
</feature>